<accession>A0A2Z5G149</accession>
<dbReference type="SUPFAM" id="SSF53590">
    <property type="entry name" value="Nucleoside hydrolase"/>
    <property type="match status" value="1"/>
</dbReference>
<protein>
    <recommendedName>
        <fullName evidence="6">DUF1593 domain-containing protein</fullName>
    </recommendedName>
</protein>
<organism evidence="4 5">
    <name type="scientific">Acidisarcina polymorpha</name>
    <dbReference type="NCBI Taxonomy" id="2211140"/>
    <lineage>
        <taxon>Bacteria</taxon>
        <taxon>Pseudomonadati</taxon>
        <taxon>Acidobacteriota</taxon>
        <taxon>Terriglobia</taxon>
        <taxon>Terriglobales</taxon>
        <taxon>Acidobacteriaceae</taxon>
        <taxon>Acidisarcina</taxon>
    </lineage>
</organism>
<dbReference type="InterPro" id="IPR013783">
    <property type="entry name" value="Ig-like_fold"/>
</dbReference>
<reference evidence="4 5" key="1">
    <citation type="journal article" date="2018" name="Front. Microbiol.">
        <title>Hydrolytic Capabilities as a Key to Environmental Success: Chitinolytic and Cellulolytic Acidobacteria From Acidic Sub-arctic Soils and Boreal Peatlands.</title>
        <authorList>
            <person name="Belova S.E."/>
            <person name="Ravin N.V."/>
            <person name="Pankratov T.A."/>
            <person name="Rakitin A.L."/>
            <person name="Ivanova A.A."/>
            <person name="Beletsky A.V."/>
            <person name="Mardanov A.V."/>
            <person name="Sinninghe Damste J.S."/>
            <person name="Dedysh S.N."/>
        </authorList>
    </citation>
    <scope>NUCLEOTIDE SEQUENCE [LARGE SCALE GENOMIC DNA]</scope>
    <source>
        <strain evidence="4 5">SBC82</strain>
    </source>
</reference>
<evidence type="ECO:0000313" key="4">
    <source>
        <dbReference type="EMBL" id="AXC12769.1"/>
    </source>
</evidence>
<proteinExistence type="predicted"/>
<dbReference type="Proteomes" id="UP000253606">
    <property type="component" value="Chromosome"/>
</dbReference>
<evidence type="ECO:0008006" key="6">
    <source>
        <dbReference type="Google" id="ProtNLM"/>
    </source>
</evidence>
<dbReference type="OrthoDB" id="253051at2"/>
<feature type="chain" id="PRO_5016410102" description="DUF1593 domain-containing protein" evidence="1">
    <location>
        <begin position="34"/>
        <end position="516"/>
    </location>
</feature>
<sequence length="516" mass="56807">MKQGKQISRNQVPRYCKKLGRLAALLVMSSTLAANLAGAQPIPSTHIDDFTGHPRVIVISDIGNEPDDQMSLVRLLIYSNELDIEGLIPTTSTWQKAAAHPETMHALIAAYGEVRANLLLHAQGWPEAAYLDAHVFPGQPAYGLAATGPGKSSEGSKAILRALDRDDPQPLWICIWGGAGTLAQALQDLRSQRSSEEVDRLVAKLRVYSISDQDDAGPWIRREFPNLYYIVQPTTPTSGEYYDATWTGISGDVYYRNGDGANSTTVTNEWLETNIRSKGPLGKFYPRFLFIMEGDTPSFMNLIDNGLNAYRRPDWGGWGGRYIYRQPYGETHPIWTQGGDEFFRVTSQDTVAGVDGKQHVSDQATIWRWREAFQNDFAARMDWTVKDYAHANHNPVVVVNGQAGTAPLLIDAFLGKPVELDASASRDPDGQPLHYTWFHYPEAGSTGANLAAIQITGGSSAKAIATPTAVCREPWLPNMVKCTGDGIAHIILAVTDEGSPRLTTYRRIILKVHAAE</sequence>
<evidence type="ECO:0000259" key="2">
    <source>
        <dbReference type="Pfam" id="PF07632"/>
    </source>
</evidence>
<dbReference type="KEGG" id="abas:ACPOL_3484"/>
<evidence type="ECO:0000259" key="3">
    <source>
        <dbReference type="Pfam" id="PF21027"/>
    </source>
</evidence>
<keyword evidence="5" id="KW-1185">Reference proteome</keyword>
<dbReference type="EMBL" id="CP030840">
    <property type="protein sequence ID" value="AXC12769.1"/>
    <property type="molecule type" value="Genomic_DNA"/>
</dbReference>
<feature type="domain" description="Cellulose-binding Sde182 C-terminal" evidence="3">
    <location>
        <begin position="418"/>
        <end position="512"/>
    </location>
</feature>
<feature type="domain" description="Cellulose-binding Sde182 nucleoside hydrolase-like" evidence="2">
    <location>
        <begin position="55"/>
        <end position="322"/>
    </location>
</feature>
<dbReference type="RefSeq" id="WP_114207895.1">
    <property type="nucleotide sequence ID" value="NZ_CP030840.1"/>
</dbReference>
<dbReference type="Gene3D" id="2.60.40.10">
    <property type="entry name" value="Immunoglobulins"/>
    <property type="match status" value="1"/>
</dbReference>
<dbReference type="Pfam" id="PF21027">
    <property type="entry name" value="Sde0182_C"/>
    <property type="match status" value="1"/>
</dbReference>
<feature type="signal peptide" evidence="1">
    <location>
        <begin position="1"/>
        <end position="33"/>
    </location>
</feature>
<dbReference type="InterPro" id="IPR048527">
    <property type="entry name" value="Sde182_C"/>
</dbReference>
<dbReference type="AlphaFoldDB" id="A0A2Z5G149"/>
<dbReference type="Pfam" id="PF07632">
    <property type="entry name" value="Sde182_NH-like"/>
    <property type="match status" value="1"/>
</dbReference>
<dbReference type="GO" id="GO:0016799">
    <property type="term" value="F:hydrolase activity, hydrolyzing N-glycosyl compounds"/>
    <property type="evidence" value="ECO:0007669"/>
    <property type="project" value="InterPro"/>
</dbReference>
<dbReference type="InterPro" id="IPR011483">
    <property type="entry name" value="Sde182_NH-like"/>
</dbReference>
<keyword evidence="1" id="KW-0732">Signal</keyword>
<dbReference type="Gene3D" id="3.90.245.10">
    <property type="entry name" value="Ribonucleoside hydrolase-like"/>
    <property type="match status" value="1"/>
</dbReference>
<evidence type="ECO:0000313" key="5">
    <source>
        <dbReference type="Proteomes" id="UP000253606"/>
    </source>
</evidence>
<evidence type="ECO:0000256" key="1">
    <source>
        <dbReference type="SAM" id="SignalP"/>
    </source>
</evidence>
<gene>
    <name evidence="4" type="ORF">ACPOL_3484</name>
</gene>
<name>A0A2Z5G149_9BACT</name>
<dbReference type="InterPro" id="IPR036452">
    <property type="entry name" value="Ribo_hydro-like"/>
</dbReference>